<comment type="caution">
    <text evidence="3">The sequence shown here is derived from an EMBL/GenBank/DDBJ whole genome shotgun (WGS) entry which is preliminary data.</text>
</comment>
<dbReference type="Pfam" id="PF00550">
    <property type="entry name" value="PP-binding"/>
    <property type="match status" value="2"/>
</dbReference>
<dbReference type="InterPro" id="IPR023213">
    <property type="entry name" value="CAT-like_dom_sf"/>
</dbReference>
<dbReference type="InterPro" id="IPR000415">
    <property type="entry name" value="Nitroreductase-like"/>
</dbReference>
<dbReference type="Gene3D" id="3.30.559.30">
    <property type="entry name" value="Nonribosomal peptide synthetase, condensation domain"/>
    <property type="match status" value="3"/>
</dbReference>
<evidence type="ECO:0000259" key="2">
    <source>
        <dbReference type="PROSITE" id="PS50075"/>
    </source>
</evidence>
<dbReference type="SUPFAM" id="SSF52777">
    <property type="entry name" value="CoA-dependent acyltransferases"/>
    <property type="match status" value="6"/>
</dbReference>
<dbReference type="PANTHER" id="PTHR45527:SF14">
    <property type="entry name" value="PLIPASTATIN SYNTHASE SUBUNIT B"/>
    <property type="match status" value="1"/>
</dbReference>
<dbReference type="InterPro" id="IPR029479">
    <property type="entry name" value="Nitroreductase"/>
</dbReference>
<dbReference type="InterPro" id="IPR045851">
    <property type="entry name" value="AMP-bd_C_sf"/>
</dbReference>
<dbReference type="Pfam" id="PF00881">
    <property type="entry name" value="Nitroreductase"/>
    <property type="match status" value="2"/>
</dbReference>
<accession>A0ABW9RXC3</accession>
<dbReference type="NCBIfam" id="TIGR01733">
    <property type="entry name" value="AA-adenyl-dom"/>
    <property type="match status" value="1"/>
</dbReference>
<dbReference type="InterPro" id="IPR042099">
    <property type="entry name" value="ANL_N_sf"/>
</dbReference>
<dbReference type="SUPFAM" id="SSF47336">
    <property type="entry name" value="ACP-like"/>
    <property type="match status" value="2"/>
</dbReference>
<dbReference type="EMBL" id="SMLW01000637">
    <property type="protein sequence ID" value="MTI27660.1"/>
    <property type="molecule type" value="Genomic_DNA"/>
</dbReference>
<dbReference type="InterPro" id="IPR009081">
    <property type="entry name" value="PP-bd_ACP"/>
</dbReference>
<keyword evidence="4" id="KW-1185">Reference proteome</keyword>
<gene>
    <name evidence="3" type="ORF">E1163_22065</name>
</gene>
<dbReference type="Gene3D" id="1.10.1200.10">
    <property type="entry name" value="ACP-like"/>
    <property type="match status" value="2"/>
</dbReference>
<reference evidence="3 4" key="1">
    <citation type="submission" date="2019-02" db="EMBL/GenBank/DDBJ databases">
        <authorList>
            <person name="Goldberg S.R."/>
            <person name="Haltli B.A."/>
            <person name="Correa H."/>
            <person name="Russell K.G."/>
        </authorList>
    </citation>
    <scope>NUCLEOTIDE SEQUENCE [LARGE SCALE GENOMIC DNA]</scope>
    <source>
        <strain evidence="3 4">JCM 16186</strain>
    </source>
</reference>
<feature type="domain" description="Carrier" evidence="2">
    <location>
        <begin position="1558"/>
        <end position="1633"/>
    </location>
</feature>
<organism evidence="3 4">
    <name type="scientific">Fulvivirga kasyanovii</name>
    <dbReference type="NCBI Taxonomy" id="396812"/>
    <lineage>
        <taxon>Bacteria</taxon>
        <taxon>Pseudomonadati</taxon>
        <taxon>Bacteroidota</taxon>
        <taxon>Cytophagia</taxon>
        <taxon>Cytophagales</taxon>
        <taxon>Fulvivirgaceae</taxon>
        <taxon>Fulvivirga</taxon>
    </lineage>
</organism>
<dbReference type="Pfam" id="PF00501">
    <property type="entry name" value="AMP-binding"/>
    <property type="match status" value="1"/>
</dbReference>
<dbReference type="InterPro" id="IPR025110">
    <property type="entry name" value="AMP-bd_C"/>
</dbReference>
<dbReference type="Pfam" id="PF13193">
    <property type="entry name" value="AMP-binding_C"/>
    <property type="match status" value="1"/>
</dbReference>
<dbReference type="SUPFAM" id="SSF56801">
    <property type="entry name" value="Acetyl-CoA synthetase-like"/>
    <property type="match status" value="1"/>
</dbReference>
<dbReference type="CDD" id="cd19531">
    <property type="entry name" value="LCL_NRPS-like"/>
    <property type="match status" value="1"/>
</dbReference>
<dbReference type="InterPro" id="IPR001242">
    <property type="entry name" value="Condensation_dom"/>
</dbReference>
<evidence type="ECO:0000313" key="3">
    <source>
        <dbReference type="EMBL" id="MTI27660.1"/>
    </source>
</evidence>
<dbReference type="Pfam" id="PF00668">
    <property type="entry name" value="Condensation"/>
    <property type="match status" value="3"/>
</dbReference>
<dbReference type="InterPro" id="IPR000873">
    <property type="entry name" value="AMP-dep_synth/lig_dom"/>
</dbReference>
<dbReference type="PROSITE" id="PS50075">
    <property type="entry name" value="CARRIER"/>
    <property type="match status" value="2"/>
</dbReference>
<dbReference type="PANTHER" id="PTHR45527">
    <property type="entry name" value="NONRIBOSOMAL PEPTIDE SYNTHETASE"/>
    <property type="match status" value="1"/>
</dbReference>
<name>A0ABW9RXC3_9BACT</name>
<dbReference type="SUPFAM" id="SSF55469">
    <property type="entry name" value="FMN-dependent nitroreductase-like"/>
    <property type="match status" value="2"/>
</dbReference>
<dbReference type="CDD" id="cd02142">
    <property type="entry name" value="McbC_SagB-like_oxidoreductase"/>
    <property type="match status" value="2"/>
</dbReference>
<protein>
    <submittedName>
        <fullName evidence="3">Amino acid adenylation domain-containing protein</fullName>
    </submittedName>
</protein>
<dbReference type="Gene3D" id="3.30.559.10">
    <property type="entry name" value="Chloramphenicol acetyltransferase-like domain"/>
    <property type="match status" value="3"/>
</dbReference>
<dbReference type="Gene3D" id="3.30.300.30">
    <property type="match status" value="1"/>
</dbReference>
<proteinExistence type="predicted"/>
<dbReference type="CDD" id="cd17643">
    <property type="entry name" value="A_NRPS_Cytc1-like"/>
    <property type="match status" value="1"/>
</dbReference>
<dbReference type="RefSeq" id="WP_155174656.1">
    <property type="nucleotide sequence ID" value="NZ_BAAAFL010000065.1"/>
</dbReference>
<evidence type="ECO:0000313" key="4">
    <source>
        <dbReference type="Proteomes" id="UP000798808"/>
    </source>
</evidence>
<dbReference type="InterPro" id="IPR020845">
    <property type="entry name" value="AMP-binding_CS"/>
</dbReference>
<dbReference type="InterPro" id="IPR036736">
    <property type="entry name" value="ACP-like_sf"/>
</dbReference>
<dbReference type="CDD" id="cd19535">
    <property type="entry name" value="Cyc_NRPS"/>
    <property type="match status" value="1"/>
</dbReference>
<dbReference type="PROSITE" id="PS00455">
    <property type="entry name" value="AMP_BINDING"/>
    <property type="match status" value="1"/>
</dbReference>
<dbReference type="InterPro" id="IPR010071">
    <property type="entry name" value="AA_adenyl_dom"/>
</dbReference>
<sequence length="2643" mass="301771">MDQELFYQLSKEEKQEYLIGLVESMKGKGREEKVQQQDRVAYQTSGEPFPLSDIQESFFSGRFLSRKSDYVGCHIYFEFEDSYLDTDRLQLTWNKLVQHHDMLRLIVMGNATQRIQANVEIPPFQVYDLCDKPEGHRDQTLNELRKRLSHKVYEPGDWPLYEIAITHLPQNKSIIHLSIDEWITDGYSMSLLLNQWYNLYKNPASALPALSYSFRDYVLETKALENTPKFQKDMAYWKSMKIHNGPALPYRESMPAKPDGQQCYYRKRIHKVLEAKYWESLKEKCLTMNVNPTALLLTVFTDTLARYSGIDPFSIILTLFNRQPLHPQIDEVVGPFVSTNFFNVYPQAEKTIASKVQDNQRYLWDLLDHGSVSGIRALRESREKHAASHLSVPIVFTSMINKSGSAGKNSWLEKMGYSISQTPQIYLDHQVYEYNNELHLNWDVVEEAFEPGILNEMMDAYYQSLSNLAIGGLHMTSNDLSSDIAGATSQLSPPSSVYSLSSLQQSYYVSRKYGEIALVYQEFEIEHIDVNRLKQAWHKVIQRHEMLHSVITKDGNFQILDSIPHYPTIVEMDWSNLGKEEQLNSLQQMRKLQAEKKFDYGKYPWFSLSVSLTGSGKATLHCCFDGIVGDGQSISNIYKELFELYEQPSKELPPVEYGYSRYRARVDSLRQSAQYATSKAYWENKLKKIVPGPNLIEQKAGVPHRRLTGISQDWAALKMKARQYNITEDTLLFSLYALAIGSICKEERFSIVYVDWKRSPIHSPLVGDFSSLCWVEIDRKASDLVQLMQRCDNAIRQDMAAKTTNGLEVLGRLIYQGHKHLTFPVVYTNIIDQTNEGKFENITPGYGFSITPNVLIDNMSFVQGNELHYCWDVPEHKDSNESVEEAFRKYEHLLSMLCQNDDWTNISPWKQFNAGNTQNEYVESSTPVESFNANTTSDTVLEMLKPLNLDSKTIQGEFEAQVNKHPERVALTFEGNEMTYAALNKRANQLARYLQKFGAGPEEKIVVCMDRSFEMIVSIMGVLKSGAAYVPLDPALPEERLGMILEDARPIVIVSTSEHSNKLFRSSGKIINYDLDVSLIENEDGANLPVQSNGGNLAYIIYTSGTTGKPKGTLISHYNVIRLFLATQNWFHFNEKDTWTLFHSFTFDFSVWEIFGALLYGGKLVVVPYAVSRSFDRFYDLLCREKVTVLNQTPTAFRQLCRVEEQKMAHDGLALRYVIFGGEALNLQHLRSWISRHGDQKPELINMYGITETTVHVTYRRIFEADLDTKESLIGMPIPDLTVHILDQNKRPVPHGMEGEMYVGGLGVARAYLHRSELTAERFIPNPFTSQEGAKLYRTGDLGKMLSNGEIAYLGRIDSQVKVRGFRIELEDIESAINRHENVSEAVVVIKEADTDPQIVAYVIPKQHEMTPEKELRQFLRKILPDYMVPTSIIKIDEFPLNHNGKLDKSKLPWKVPVKNALATEDAIKVLSRPLSGQQELIEIFRNCLSVEEVNPEDDIFDLGATSLSLILITQEIKEKLGAEVPMELFLDRSKVGDIISDIGYDAGNSASEDIVDQTGTDILDSVQTVFQQVLNTDQVSADDDIFDLGCTSLTLIFVIEEIKKTLNVELPIETFLDHTTIRGVAGCVEANCTTSSSNGVQVAKQSGYKPEDNSRRETVSAVPLMSKSFKDEYYLFTAPQYDFVQKEIPGILFSEFMALLRQHQLGEESKYLYPSAGGKNSVQTYIHVKPGKVEGVNGGVYYYHPVEHQLYEISDGIAKGVDIHHPGNHELYQQAAFQIFFVIQLAAMTPIYMGYSQELATLEAGYMTQLLLSRQANFGLGVCPVQGVEYDAIRGNLKLEEEQVIVECLFGGIVDYETYKRQPELYNTARLKHELTGQFKNIDAHFTRKPQYRDFAEIVRIHGQKQFNPLSEEEQQELLSKQLHLRKFDSPVQRVPLKSRYFTESELATRATQRDYVRETISLDSFSNLLQYMSQRPAAAGSPSLYPSVGRSYGVKFYLYLRDQAVEGLAEGVYHYSAEAHTLRKINDLSVPLEHCHSPFNLVTCRKASVFLFLVVDMEVLEAEFGANAATYVYKEAGHIGQLLMDHQAECDLGLMPVGGMSFDKISQDFKLKSSQMMIHSFMGGKVHYSDRRSSDLSASSQEAFKYLSLSAVNNKYTLQPSRQVLPEPELTKDSVPATRSYPLSYGQRSLWYMYKSAPESYAYNSGFHVNILSAVDDKLMSRAIQALVDQHDILRVSFEENDGEPVQIVHKDFKIIPNVIEAQGWSNEQVTRAIEEEYKKPFDLENEPIMKVYLYHQSEESHYLFLNLHHIITDYYSTSMLIQQLLDTYAALLHGESPDNNAGNVQTLSYMEFVEWQKEMLTNGTGSKMLDEWKHLLADEVPVMKLPHDNPRPVISSQQGGTVHFEVNKEVYEKFKSIAKQEKSTLFMTFLTVFSVLLHKYVPDENVVLGTLATARGDGKFNKTLGYFINPIVLWLKLNENMSFPELLGKVRSTVFDSLKYKDYPFPLLVEKLQPNRNSSIPPLFQVTFQFLNSQIEDSFREEAKWYKQALKLKSFEMLSQEGQFDLELELMEGLRSVRGKFMFDADLFHQSTVEQMSQHFIALLEQISSDPGCNIGELSVLTDAEREKRKSLRDQLKFNL</sequence>
<dbReference type="Gene3D" id="3.40.109.10">
    <property type="entry name" value="NADH Oxidase"/>
    <property type="match status" value="2"/>
</dbReference>
<dbReference type="InterPro" id="IPR057737">
    <property type="entry name" value="Condensation_MtbB-like"/>
</dbReference>
<evidence type="ECO:0000256" key="1">
    <source>
        <dbReference type="ARBA" id="ARBA00022598"/>
    </source>
</evidence>
<dbReference type="Gene3D" id="3.40.50.12780">
    <property type="entry name" value="N-terminal domain of ligase-like"/>
    <property type="match status" value="1"/>
</dbReference>
<keyword evidence="1" id="KW-0436">Ligase</keyword>
<dbReference type="Proteomes" id="UP000798808">
    <property type="component" value="Unassembled WGS sequence"/>
</dbReference>
<feature type="domain" description="Carrier" evidence="2">
    <location>
        <begin position="1472"/>
        <end position="1547"/>
    </location>
</feature>